<dbReference type="SUPFAM" id="SSF90229">
    <property type="entry name" value="CCCH zinc finger"/>
    <property type="match status" value="2"/>
</dbReference>
<dbReference type="GO" id="GO:0035196">
    <property type="term" value="P:miRNA processing"/>
    <property type="evidence" value="ECO:0007669"/>
    <property type="project" value="TreeGrafter"/>
</dbReference>
<feature type="zinc finger region" description="C3H1-type" evidence="6">
    <location>
        <begin position="416"/>
        <end position="444"/>
    </location>
</feature>
<evidence type="ECO:0000256" key="5">
    <source>
        <dbReference type="PROSITE-ProRule" id="PRU00339"/>
    </source>
</evidence>
<feature type="zinc finger region" description="C3H1-type" evidence="6">
    <location>
        <begin position="912"/>
        <end position="934"/>
    </location>
</feature>
<evidence type="ECO:0000313" key="9">
    <source>
        <dbReference type="Proteomes" id="UP000515203"/>
    </source>
</evidence>
<dbReference type="GeneID" id="101575386"/>
<feature type="domain" description="C3H1-type" evidence="8">
    <location>
        <begin position="912"/>
        <end position="934"/>
    </location>
</feature>
<organism evidence="9 10">
    <name type="scientific">Octodon degus</name>
    <name type="common">Degu</name>
    <name type="synonym">Sciurus degus</name>
    <dbReference type="NCBI Taxonomy" id="10160"/>
    <lineage>
        <taxon>Eukaryota</taxon>
        <taxon>Metazoa</taxon>
        <taxon>Chordata</taxon>
        <taxon>Craniata</taxon>
        <taxon>Vertebrata</taxon>
        <taxon>Euteleostomi</taxon>
        <taxon>Mammalia</taxon>
        <taxon>Eutheria</taxon>
        <taxon>Euarchontoglires</taxon>
        <taxon>Glires</taxon>
        <taxon>Rodentia</taxon>
        <taxon>Hystricomorpha</taxon>
        <taxon>Octodontidae</taxon>
        <taxon>Octodon</taxon>
    </lineage>
</organism>
<keyword evidence="9" id="KW-1185">Reference proteome</keyword>
<proteinExistence type="predicted"/>
<feature type="region of interest" description="Disordered" evidence="7">
    <location>
        <begin position="661"/>
        <end position="703"/>
    </location>
</feature>
<feature type="domain" description="C3H1-type" evidence="8">
    <location>
        <begin position="284"/>
        <end position="312"/>
    </location>
</feature>
<dbReference type="PANTHER" id="PTHR14928:SF6">
    <property type="entry name" value="ZINC FINGER CCCH DOMAIN-CONTAINING PROTEIN 7B"/>
    <property type="match status" value="1"/>
</dbReference>
<comment type="subcellular location">
    <subcellularLocation>
        <location evidence="1">Nucleus</location>
    </subcellularLocation>
</comment>
<feature type="domain" description="C3H1-type" evidence="8">
    <location>
        <begin position="1182"/>
        <end position="1210"/>
    </location>
</feature>
<dbReference type="PROSITE" id="PS50103">
    <property type="entry name" value="ZF_C3H1"/>
    <property type="match status" value="6"/>
</dbReference>
<dbReference type="RefSeq" id="XP_023558444.1">
    <property type="nucleotide sequence ID" value="XM_023702676.1"/>
</dbReference>
<dbReference type="InterPro" id="IPR039691">
    <property type="entry name" value="ZC3H7A/B"/>
</dbReference>
<dbReference type="InterPro" id="IPR003604">
    <property type="entry name" value="Matrin/U1-like-C_Znf_C2H2"/>
</dbReference>
<feature type="zinc finger region" description="C3H1-type" evidence="6">
    <location>
        <begin position="1182"/>
        <end position="1210"/>
    </location>
</feature>
<reference evidence="10" key="1">
    <citation type="submission" date="2025-08" db="UniProtKB">
        <authorList>
            <consortium name="RefSeq"/>
        </authorList>
    </citation>
    <scope>IDENTIFICATION</scope>
</reference>
<dbReference type="SMART" id="SM00451">
    <property type="entry name" value="ZnF_U1"/>
    <property type="match status" value="2"/>
</dbReference>
<dbReference type="Pfam" id="PF00642">
    <property type="entry name" value="zf-CCCH"/>
    <property type="match status" value="2"/>
</dbReference>
<dbReference type="AlphaFoldDB" id="A0A6P6DEB4"/>
<gene>
    <name evidence="10" type="primary">Zc3h7b</name>
</gene>
<evidence type="ECO:0000313" key="10">
    <source>
        <dbReference type="RefSeq" id="XP_023558444.1"/>
    </source>
</evidence>
<dbReference type="SMART" id="SM00028">
    <property type="entry name" value="TPR"/>
    <property type="match status" value="2"/>
</dbReference>
<dbReference type="SUPFAM" id="SSF48452">
    <property type="entry name" value="TPR-like"/>
    <property type="match status" value="1"/>
</dbReference>
<dbReference type="GO" id="GO:0008270">
    <property type="term" value="F:zinc ion binding"/>
    <property type="evidence" value="ECO:0007669"/>
    <property type="project" value="UniProtKB-KW"/>
</dbReference>
<keyword evidence="4 6" id="KW-0862">Zinc</keyword>
<dbReference type="Gene3D" id="1.25.40.10">
    <property type="entry name" value="Tetratricopeptide repeat domain"/>
    <property type="match status" value="1"/>
</dbReference>
<dbReference type="FunCoup" id="A0A6P6DEB4">
    <property type="interactions" value="121"/>
</dbReference>
<dbReference type="CTD" id="23264"/>
<feature type="zinc finger region" description="C3H1-type" evidence="6">
    <location>
        <begin position="284"/>
        <end position="312"/>
    </location>
</feature>
<keyword evidence="3 6" id="KW-0863">Zinc-finger</keyword>
<dbReference type="SUPFAM" id="SSF57667">
    <property type="entry name" value="beta-beta-alpha zinc fingers"/>
    <property type="match status" value="2"/>
</dbReference>
<dbReference type="InterPro" id="IPR036236">
    <property type="entry name" value="Znf_C2H2_sf"/>
</dbReference>
<dbReference type="OrthoDB" id="433738at2759"/>
<accession>A0A6P6DEB4</accession>
<feature type="domain" description="C3H1-type" evidence="8">
    <location>
        <begin position="1050"/>
        <end position="1078"/>
    </location>
</feature>
<evidence type="ECO:0000256" key="6">
    <source>
        <dbReference type="PROSITE-ProRule" id="PRU00723"/>
    </source>
</evidence>
<feature type="region of interest" description="Disordered" evidence="7">
    <location>
        <begin position="1260"/>
        <end position="1280"/>
    </location>
</feature>
<dbReference type="InterPro" id="IPR011990">
    <property type="entry name" value="TPR-like_helical_dom_sf"/>
</dbReference>
<feature type="zinc finger region" description="C3H1-type" evidence="6">
    <location>
        <begin position="1050"/>
        <end position="1078"/>
    </location>
</feature>
<evidence type="ECO:0000256" key="4">
    <source>
        <dbReference type="ARBA" id="ARBA00022833"/>
    </source>
</evidence>
<dbReference type="GO" id="GO:0035198">
    <property type="term" value="F:miRNA binding"/>
    <property type="evidence" value="ECO:0007669"/>
    <property type="project" value="InterPro"/>
</dbReference>
<protein>
    <submittedName>
        <fullName evidence="10">Zinc finger CCCH domain-containing protein 7B</fullName>
    </submittedName>
</protein>
<dbReference type="InterPro" id="IPR019734">
    <property type="entry name" value="TPR_rpt"/>
</dbReference>
<sequence>MRPPRLMERQKRKADIEKGLQFIQSTLPLKQEEYEAFLLKLVQNLFAEGNDLFREKDYKQALVQYMEGLNVADYAASDQVALPQELLCKLHVNRAACYFTMGLYEKALEDSEKALGLDSESIRALFRKARALNELGRHKEAYECSSRCSLALPHVKVTPQHNANSFLGGPGEPKPCSWTCMTHEDIVQESKKYWQQMEAHAGKASSGSGAPRTHGPSTFDLQMKFVCGQCWRNGQVVEPDKDLKYCSAKARHCWTKERRVLLVMSKAKRKWVSVRPLPSIRNFPQQYDLCIHAQNGRKCQYVGNCSFAHSPEERDMWTFMKENKILDMQQTYDMWLKKHNPGKPGEGTPISSREGEKQIQMPTDYADIMMGYHCWLCGKNSNSKKQWQQHIQSEKHKEKVFTSDSDASGWAYRFPMGEFRLCDRLQKGKACPDGDKCRCAHGQEELNEWLDRREVLKQKLAKARKDMLLCPRDDDFGKYNFLLQEDGDIGTSNGLGSIDDIETDCYVDLRGSPVLLPSTPTMPLFPHVLDLLAPLDSSSRAAPSTDSLDDFSDGDVFGPELDTLLDSLSLVQGGLPGGGVPSELPQLIPVFPGGTPLLPPVVGGSIPVSSPLPPASFGLVMDPSKKLAASVLDALDPPGPTLDPLDLLPYSETRLDALDSFGSARGSLDKPDSFMEETNSQEHRPPSSTQKPAPSPEPSMPNTALLIKNPLAATHEFKQACQLCYPKTGPRAGDYTYREGLEHKCKRDTLLGRLRSAEDQTWKRIRPRPTKTSFVGSYYLCKDMINKQDCKYGDNCTFAYHQEEIDVWTEERKGTLNRDLLFDPLGGVKRGSLTIAKLLKEHQGIFTFLCEICFDSKPRIISKGTKDSPSVCSNLAAKHGFYNNKCLVHIVRSTSLKYSKIRQFQEHFQFDVCRHEVRYGCLREDSCHFAHSFIELKVWLLQQYSGMTHEDIVQESKKYWQQMEAHAGKASSGSGAPRTHGPSTFDLQMKFVCGQCWRNGQVVEPDKDLKYCSAKARHCWTKERRVLLVMSKAKRKWVSVRPLPSIRNFPQQYDLCIHAQNGRKCQYVGNCSFAHSPEERDMWTFMKENKILDMQQTYDMWLKKHNPGKPGEGTPISSREGEKQIQMPTDYADIMMGYHCWLCGKNSNSKKQWQQHIQSEKHKEKVFTSDSDASGWAYRFPMGEFRLCDRLQKGKACPDGDKCRCAHGQEELNEWLDRREVLKQKLAKARKDMLLCPRDDDFGKYNFLLQEDGDIASATPEVPAAAATTTSTAAATTTAE</sequence>
<dbReference type="Gene3D" id="3.30.160.60">
    <property type="entry name" value="Classic Zinc Finger"/>
    <property type="match status" value="2"/>
</dbReference>
<dbReference type="Proteomes" id="UP000515203">
    <property type="component" value="Unplaced"/>
</dbReference>
<dbReference type="InterPro" id="IPR036855">
    <property type="entry name" value="Znf_CCCH_sf"/>
</dbReference>
<dbReference type="InParanoid" id="A0A6P6DEB4"/>
<evidence type="ECO:0000256" key="3">
    <source>
        <dbReference type="ARBA" id="ARBA00022771"/>
    </source>
</evidence>
<evidence type="ECO:0000259" key="8">
    <source>
        <dbReference type="PROSITE" id="PS50103"/>
    </source>
</evidence>
<evidence type="ECO:0000256" key="1">
    <source>
        <dbReference type="ARBA" id="ARBA00004123"/>
    </source>
</evidence>
<feature type="domain" description="C3H1-type" evidence="8">
    <location>
        <begin position="780"/>
        <end position="804"/>
    </location>
</feature>
<dbReference type="SMART" id="SM00356">
    <property type="entry name" value="ZnF_C3H1"/>
    <property type="match status" value="6"/>
</dbReference>
<name>A0A6P6DEB4_OCTDE</name>
<feature type="repeat" description="TPR" evidence="5">
    <location>
        <begin position="88"/>
        <end position="121"/>
    </location>
</feature>
<dbReference type="PROSITE" id="PS50005">
    <property type="entry name" value="TPR"/>
    <property type="match status" value="1"/>
</dbReference>
<dbReference type="GO" id="GO:0005634">
    <property type="term" value="C:nucleus"/>
    <property type="evidence" value="ECO:0007669"/>
    <property type="project" value="UniProtKB-SubCell"/>
</dbReference>
<dbReference type="SMART" id="SM00355">
    <property type="entry name" value="ZnF_C2H2"/>
    <property type="match status" value="2"/>
</dbReference>
<evidence type="ECO:0000256" key="7">
    <source>
        <dbReference type="SAM" id="MobiDB-lite"/>
    </source>
</evidence>
<dbReference type="PANTHER" id="PTHR14928">
    <property type="entry name" value="MICRO-RNA BINDING ZINC FINGER CCCH DOMAIN-CONTAINING PROTEIN 7"/>
    <property type="match status" value="1"/>
</dbReference>
<feature type="domain" description="C3H1-type" evidence="8">
    <location>
        <begin position="416"/>
        <end position="444"/>
    </location>
</feature>
<dbReference type="InterPro" id="IPR000571">
    <property type="entry name" value="Znf_CCCH"/>
</dbReference>
<keyword evidence="2 6" id="KW-0479">Metal-binding</keyword>
<dbReference type="InterPro" id="IPR013087">
    <property type="entry name" value="Znf_C2H2_type"/>
</dbReference>
<keyword evidence="5" id="KW-0802">TPR repeat</keyword>
<evidence type="ECO:0000256" key="2">
    <source>
        <dbReference type="ARBA" id="ARBA00022723"/>
    </source>
</evidence>
<feature type="zinc finger region" description="C3H1-type" evidence="6">
    <location>
        <begin position="780"/>
        <end position="804"/>
    </location>
</feature>